<feature type="region of interest" description="Disordered" evidence="1">
    <location>
        <begin position="144"/>
        <end position="184"/>
    </location>
</feature>
<sequence>MSSLTGSTTSSTSSGESHFYNQNLYHYHQHQNHRRSASRRQYTPQDDEDHRNQHRQRQRQRQQQRQQQPKPRQHITTMIASRANASDEPDTITSAASNRVYATHYTSLSKQHAHSLASGLLWVTTRARAYILLHRFSSGHGGLEFRSRQQQNQQQQQQQQRYQHKEHQQQHNVRVSQIRQSREPSRGRRLYREWEY</sequence>
<protein>
    <submittedName>
        <fullName evidence="2">Uncharacterized protein</fullName>
    </submittedName>
</protein>
<gene>
    <name evidence="2" type="ORF">BD289DRAFT_439158</name>
</gene>
<dbReference type="EMBL" id="KZ678503">
    <property type="protein sequence ID" value="PSR81438.1"/>
    <property type="molecule type" value="Genomic_DNA"/>
</dbReference>
<keyword evidence="3" id="KW-1185">Reference proteome</keyword>
<evidence type="ECO:0000256" key="1">
    <source>
        <dbReference type="SAM" id="MobiDB-lite"/>
    </source>
</evidence>
<feature type="compositionally biased region" description="Basic residues" evidence="1">
    <location>
        <begin position="29"/>
        <end position="38"/>
    </location>
</feature>
<feature type="compositionally biased region" description="Low complexity" evidence="1">
    <location>
        <begin position="149"/>
        <end position="161"/>
    </location>
</feature>
<reference evidence="2 3" key="1">
    <citation type="journal article" date="2018" name="Mycol. Prog.">
        <title>Coniella lustricola, a new species from submerged detritus.</title>
        <authorList>
            <person name="Raudabaugh D.B."/>
            <person name="Iturriaga T."/>
            <person name="Carver A."/>
            <person name="Mondo S."/>
            <person name="Pangilinan J."/>
            <person name="Lipzen A."/>
            <person name="He G."/>
            <person name="Amirebrahimi M."/>
            <person name="Grigoriev I.V."/>
            <person name="Miller A.N."/>
        </authorList>
    </citation>
    <scope>NUCLEOTIDE SEQUENCE [LARGE SCALE GENOMIC DNA]</scope>
    <source>
        <strain evidence="2 3">B22-T-1</strain>
    </source>
</reference>
<dbReference type="Proteomes" id="UP000241462">
    <property type="component" value="Unassembled WGS sequence"/>
</dbReference>
<dbReference type="AlphaFoldDB" id="A0A2T3A231"/>
<accession>A0A2T3A231</accession>
<dbReference type="InParanoid" id="A0A2T3A231"/>
<evidence type="ECO:0000313" key="2">
    <source>
        <dbReference type="EMBL" id="PSR81438.1"/>
    </source>
</evidence>
<feature type="region of interest" description="Disordered" evidence="1">
    <location>
        <begin position="29"/>
        <end position="74"/>
    </location>
</feature>
<evidence type="ECO:0000313" key="3">
    <source>
        <dbReference type="Proteomes" id="UP000241462"/>
    </source>
</evidence>
<feature type="compositionally biased region" description="Basic residues" evidence="1">
    <location>
        <begin position="52"/>
        <end position="62"/>
    </location>
</feature>
<name>A0A2T3A231_9PEZI</name>
<organism evidence="2 3">
    <name type="scientific">Coniella lustricola</name>
    <dbReference type="NCBI Taxonomy" id="2025994"/>
    <lineage>
        <taxon>Eukaryota</taxon>
        <taxon>Fungi</taxon>
        <taxon>Dikarya</taxon>
        <taxon>Ascomycota</taxon>
        <taxon>Pezizomycotina</taxon>
        <taxon>Sordariomycetes</taxon>
        <taxon>Sordariomycetidae</taxon>
        <taxon>Diaporthales</taxon>
        <taxon>Schizoparmaceae</taxon>
        <taxon>Coniella</taxon>
    </lineage>
</organism>
<proteinExistence type="predicted"/>